<evidence type="ECO:0000313" key="5">
    <source>
        <dbReference type="Proteomes" id="UP000241818"/>
    </source>
</evidence>
<dbReference type="GeneID" id="36577572"/>
<dbReference type="STRING" id="857342.A0A2T3APD3"/>
<proteinExistence type="inferred from homology"/>
<protein>
    <submittedName>
        <fullName evidence="4">Uncharacterized protein</fullName>
    </submittedName>
</protein>
<dbReference type="FunFam" id="3.40.50.720:FF:000084">
    <property type="entry name" value="Short-chain dehydrogenase reductase"/>
    <property type="match status" value="1"/>
</dbReference>
<keyword evidence="3" id="KW-0560">Oxidoreductase</keyword>
<comment type="similarity">
    <text evidence="1">Belongs to the short-chain dehydrogenases/reductases (SDR) family.</text>
</comment>
<name>A0A2T3APD3_AMORE</name>
<dbReference type="PRINTS" id="PR00081">
    <property type="entry name" value="GDHRDH"/>
</dbReference>
<dbReference type="EMBL" id="KZ679020">
    <property type="protein sequence ID" value="PSS06793.1"/>
    <property type="molecule type" value="Genomic_DNA"/>
</dbReference>
<gene>
    <name evidence="4" type="ORF">M430DRAFT_70434</name>
</gene>
<dbReference type="Gene3D" id="3.40.50.720">
    <property type="entry name" value="NAD(P)-binding Rossmann-like Domain"/>
    <property type="match status" value="1"/>
</dbReference>
<dbReference type="InParanoid" id="A0A2T3APD3"/>
<evidence type="ECO:0000256" key="3">
    <source>
        <dbReference type="ARBA" id="ARBA00023002"/>
    </source>
</evidence>
<reference evidence="4 5" key="1">
    <citation type="journal article" date="2018" name="New Phytol.">
        <title>Comparative genomics and transcriptomics depict ericoid mycorrhizal fungi as versatile saprotrophs and plant mutualists.</title>
        <authorList>
            <person name="Martino E."/>
            <person name="Morin E."/>
            <person name="Grelet G.A."/>
            <person name="Kuo A."/>
            <person name="Kohler A."/>
            <person name="Daghino S."/>
            <person name="Barry K.W."/>
            <person name="Cichocki N."/>
            <person name="Clum A."/>
            <person name="Dockter R.B."/>
            <person name="Hainaut M."/>
            <person name="Kuo R.C."/>
            <person name="LaButti K."/>
            <person name="Lindahl B.D."/>
            <person name="Lindquist E.A."/>
            <person name="Lipzen A."/>
            <person name="Khouja H.R."/>
            <person name="Magnuson J."/>
            <person name="Murat C."/>
            <person name="Ohm R.A."/>
            <person name="Singer S.W."/>
            <person name="Spatafora J.W."/>
            <person name="Wang M."/>
            <person name="Veneault-Fourrey C."/>
            <person name="Henrissat B."/>
            <person name="Grigoriev I.V."/>
            <person name="Martin F.M."/>
            <person name="Perotto S."/>
        </authorList>
    </citation>
    <scope>NUCLEOTIDE SEQUENCE [LARGE SCALE GENOMIC DNA]</scope>
    <source>
        <strain evidence="4 5">ATCC 22711</strain>
    </source>
</reference>
<accession>A0A2T3APD3</accession>
<dbReference type="InterPro" id="IPR002347">
    <property type="entry name" value="SDR_fam"/>
</dbReference>
<dbReference type="PANTHER" id="PTHR24321:SF12">
    <property type="entry name" value="SHORT-CHAIN DEHYDROGENASE_REDUCTASE FAMILY, PUTATIVE (AFU_ORTHOLOGUE AFUA_5G14340)-RELATED"/>
    <property type="match status" value="1"/>
</dbReference>
<dbReference type="Pfam" id="PF13561">
    <property type="entry name" value="adh_short_C2"/>
    <property type="match status" value="1"/>
</dbReference>
<dbReference type="PANTHER" id="PTHR24321">
    <property type="entry name" value="DEHYDROGENASES, SHORT CHAIN"/>
    <property type="match status" value="1"/>
</dbReference>
<organism evidence="4 5">
    <name type="scientific">Amorphotheca resinae ATCC 22711</name>
    <dbReference type="NCBI Taxonomy" id="857342"/>
    <lineage>
        <taxon>Eukaryota</taxon>
        <taxon>Fungi</taxon>
        <taxon>Dikarya</taxon>
        <taxon>Ascomycota</taxon>
        <taxon>Pezizomycotina</taxon>
        <taxon>Leotiomycetes</taxon>
        <taxon>Helotiales</taxon>
        <taxon>Amorphothecaceae</taxon>
        <taxon>Amorphotheca</taxon>
    </lineage>
</organism>
<dbReference type="CDD" id="cd05233">
    <property type="entry name" value="SDR_c"/>
    <property type="match status" value="1"/>
</dbReference>
<dbReference type="Proteomes" id="UP000241818">
    <property type="component" value="Unassembled WGS sequence"/>
</dbReference>
<evidence type="ECO:0000256" key="1">
    <source>
        <dbReference type="ARBA" id="ARBA00006484"/>
    </source>
</evidence>
<dbReference type="GO" id="GO:0009688">
    <property type="term" value="P:abscisic acid biosynthetic process"/>
    <property type="evidence" value="ECO:0007669"/>
    <property type="project" value="UniProtKB-ARBA"/>
</dbReference>
<dbReference type="GO" id="GO:0016491">
    <property type="term" value="F:oxidoreductase activity"/>
    <property type="evidence" value="ECO:0007669"/>
    <property type="project" value="UniProtKB-KW"/>
</dbReference>
<dbReference type="OrthoDB" id="5840532at2759"/>
<sequence>MDLSGAALVTGGGSGIGRACAVSFARLGVRGLVVADIDLDAAKATVVECQSVALNQNLRLEAIGIDVSLEDSVNGVVRQVADTLGRIDYCVHAAGVGVKVASPVAEADTMEFDRMLKVNVTGTFLVTRAISAVMKSQEPTALKPGSPERGTTRGSIVIIGSASAFVATPGMIQYTTAKHAALGITKNAALDNAPHRIRVNSVCPSWVDTPMVRKAMEDVPGLAGMIKAAVPIGRIALVDEVADAVMFFCSSMSSYSTGCNMILDGGTTLSAGR</sequence>
<dbReference type="RefSeq" id="XP_024716523.1">
    <property type="nucleotide sequence ID" value="XM_024869491.1"/>
</dbReference>
<dbReference type="InterPro" id="IPR020904">
    <property type="entry name" value="Sc_DH/Rdtase_CS"/>
</dbReference>
<dbReference type="AlphaFoldDB" id="A0A2T3APD3"/>
<dbReference type="PROSITE" id="PS00061">
    <property type="entry name" value="ADH_SHORT"/>
    <property type="match status" value="1"/>
</dbReference>
<dbReference type="SUPFAM" id="SSF51735">
    <property type="entry name" value="NAD(P)-binding Rossmann-fold domains"/>
    <property type="match status" value="1"/>
</dbReference>
<keyword evidence="5" id="KW-1185">Reference proteome</keyword>
<evidence type="ECO:0000256" key="2">
    <source>
        <dbReference type="ARBA" id="ARBA00022857"/>
    </source>
</evidence>
<keyword evidence="2" id="KW-0521">NADP</keyword>
<dbReference type="InterPro" id="IPR036291">
    <property type="entry name" value="NAD(P)-bd_dom_sf"/>
</dbReference>
<evidence type="ECO:0000313" key="4">
    <source>
        <dbReference type="EMBL" id="PSS06793.1"/>
    </source>
</evidence>